<dbReference type="InterPro" id="IPR012577">
    <property type="entry name" value="NIPSNAP"/>
</dbReference>
<organism evidence="3 4">
    <name type="scientific">Variovorax defluvii</name>
    <dbReference type="NCBI Taxonomy" id="913761"/>
    <lineage>
        <taxon>Bacteria</taxon>
        <taxon>Pseudomonadati</taxon>
        <taxon>Pseudomonadota</taxon>
        <taxon>Betaproteobacteria</taxon>
        <taxon>Burkholderiales</taxon>
        <taxon>Comamonadaceae</taxon>
        <taxon>Variovorax</taxon>
    </lineage>
</organism>
<accession>A0ABP8IE17</accession>
<dbReference type="PANTHER" id="PTHR21017:SF17">
    <property type="entry name" value="PROTEIN NIPSNAP"/>
    <property type="match status" value="1"/>
</dbReference>
<comment type="caution">
    <text evidence="3">The sequence shown here is derived from an EMBL/GenBank/DDBJ whole genome shotgun (WGS) entry which is preliminary data.</text>
</comment>
<protein>
    <submittedName>
        <fullName evidence="3">NIPSNAP family protein</fullName>
    </submittedName>
</protein>
<dbReference type="Proteomes" id="UP001500975">
    <property type="component" value="Unassembled WGS sequence"/>
</dbReference>
<dbReference type="EMBL" id="BAABGJ010000081">
    <property type="protein sequence ID" value="GAA4356971.1"/>
    <property type="molecule type" value="Genomic_DNA"/>
</dbReference>
<reference evidence="4" key="1">
    <citation type="journal article" date="2019" name="Int. J. Syst. Evol. Microbiol.">
        <title>The Global Catalogue of Microorganisms (GCM) 10K type strain sequencing project: providing services to taxonomists for standard genome sequencing and annotation.</title>
        <authorList>
            <consortium name="The Broad Institute Genomics Platform"/>
            <consortium name="The Broad Institute Genome Sequencing Center for Infectious Disease"/>
            <person name="Wu L."/>
            <person name="Ma J."/>
        </authorList>
    </citation>
    <scope>NUCLEOTIDE SEQUENCE [LARGE SCALE GENOMIC DNA]</scope>
    <source>
        <strain evidence="4">JCM 17804</strain>
    </source>
</reference>
<gene>
    <name evidence="3" type="ORF">GCM10023165_50400</name>
</gene>
<name>A0ABP8IE17_9BURK</name>
<dbReference type="SUPFAM" id="SSF54909">
    <property type="entry name" value="Dimeric alpha+beta barrel"/>
    <property type="match status" value="1"/>
</dbReference>
<proteinExistence type="inferred from homology"/>
<comment type="similarity">
    <text evidence="1">Belongs to the NipSnap family.</text>
</comment>
<evidence type="ECO:0000256" key="1">
    <source>
        <dbReference type="ARBA" id="ARBA00005291"/>
    </source>
</evidence>
<dbReference type="RefSeq" id="WP_345541458.1">
    <property type="nucleotide sequence ID" value="NZ_BAABGJ010000081.1"/>
</dbReference>
<keyword evidence="4" id="KW-1185">Reference proteome</keyword>
<dbReference type="Gene3D" id="3.30.70.100">
    <property type="match status" value="1"/>
</dbReference>
<dbReference type="PANTHER" id="PTHR21017">
    <property type="entry name" value="NIPSNAP-RELATED"/>
    <property type="match status" value="1"/>
</dbReference>
<evidence type="ECO:0000313" key="4">
    <source>
        <dbReference type="Proteomes" id="UP001500975"/>
    </source>
</evidence>
<feature type="domain" description="NIPSNAP" evidence="2">
    <location>
        <begin position="5"/>
        <end position="106"/>
    </location>
</feature>
<evidence type="ECO:0000259" key="2">
    <source>
        <dbReference type="Pfam" id="PF07978"/>
    </source>
</evidence>
<dbReference type="InterPro" id="IPR011008">
    <property type="entry name" value="Dimeric_a/b-barrel"/>
</dbReference>
<dbReference type="InterPro" id="IPR051557">
    <property type="entry name" value="NipSnap_domain"/>
</dbReference>
<sequence length="108" mass="12374">MTTVYEKRTYSATVGKMPEVVRLYSTLGWPALQAGGFDKNLIGYFTSDTGELHQLVHLWRFDSDEDRRAFWKRLSENQAFGEFAAQLRPLLKTQVNQLLLAAPWGPQP</sequence>
<dbReference type="Pfam" id="PF07978">
    <property type="entry name" value="NIPSNAP"/>
    <property type="match status" value="1"/>
</dbReference>
<evidence type="ECO:0000313" key="3">
    <source>
        <dbReference type="EMBL" id="GAA4356971.1"/>
    </source>
</evidence>